<evidence type="ECO:0000259" key="6">
    <source>
        <dbReference type="Pfam" id="PF07992"/>
    </source>
</evidence>
<reference evidence="7 8" key="1">
    <citation type="journal article" date="2022" name="Microbiol. Resour. Announc.">
        <title>Complete Genome Sequence of the Hyperthermophilic and Acidophilic Archaeon Saccharolobus caldissimus Strain HS-3T.</title>
        <authorList>
            <person name="Sakai H.D."/>
            <person name="Kurosawa N."/>
        </authorList>
    </citation>
    <scope>NUCLEOTIDE SEQUENCE [LARGE SCALE GENOMIC DNA]</scope>
    <source>
        <strain evidence="7 8">JCM32116</strain>
    </source>
</reference>
<dbReference type="PRINTS" id="PR00368">
    <property type="entry name" value="FADPNR"/>
</dbReference>
<dbReference type="RefSeq" id="WP_229569457.1">
    <property type="nucleotide sequence ID" value="NZ_AP025226.1"/>
</dbReference>
<dbReference type="InterPro" id="IPR051169">
    <property type="entry name" value="NADH-Q_oxidoreductase"/>
</dbReference>
<evidence type="ECO:0000313" key="8">
    <source>
        <dbReference type="Proteomes" id="UP001319921"/>
    </source>
</evidence>
<accession>A0AAQ4CTH6</accession>
<proteinExistence type="inferred from homology"/>
<protein>
    <submittedName>
        <fullName evidence="7">FAD-dependent oxidoreductase</fullName>
    </submittedName>
</protein>
<dbReference type="PANTHER" id="PTHR42913:SF3">
    <property type="entry name" value="64 KDA MITOCHONDRIAL NADH DEHYDROGENASE (EUROFUNG)"/>
    <property type="match status" value="1"/>
</dbReference>
<name>A0AAQ4CTH6_9CREN</name>
<dbReference type="KEGG" id="scas:SACC_21240"/>
<dbReference type="InterPro" id="IPR023753">
    <property type="entry name" value="FAD/NAD-binding_dom"/>
</dbReference>
<evidence type="ECO:0000256" key="4">
    <source>
        <dbReference type="ARBA" id="ARBA00022827"/>
    </source>
</evidence>
<dbReference type="GeneID" id="68866854"/>
<dbReference type="GO" id="GO:0019646">
    <property type="term" value="P:aerobic electron transport chain"/>
    <property type="evidence" value="ECO:0007669"/>
    <property type="project" value="TreeGrafter"/>
</dbReference>
<dbReference type="GO" id="GO:0003955">
    <property type="term" value="F:NAD(P)H dehydrogenase (quinone) activity"/>
    <property type="evidence" value="ECO:0007669"/>
    <property type="project" value="TreeGrafter"/>
</dbReference>
<dbReference type="PANTHER" id="PTHR42913">
    <property type="entry name" value="APOPTOSIS-INDUCING FACTOR 1"/>
    <property type="match status" value="1"/>
</dbReference>
<dbReference type="InterPro" id="IPR036188">
    <property type="entry name" value="FAD/NAD-bd_sf"/>
</dbReference>
<comment type="cofactor">
    <cofactor evidence="1">
        <name>FAD</name>
        <dbReference type="ChEBI" id="CHEBI:57692"/>
    </cofactor>
</comment>
<feature type="domain" description="FAD/NAD(P)-binding" evidence="6">
    <location>
        <begin position="3"/>
        <end position="270"/>
    </location>
</feature>
<dbReference type="Pfam" id="PF07992">
    <property type="entry name" value="Pyr_redox_2"/>
    <property type="match status" value="1"/>
</dbReference>
<evidence type="ECO:0000256" key="2">
    <source>
        <dbReference type="ARBA" id="ARBA00005272"/>
    </source>
</evidence>
<comment type="similarity">
    <text evidence="2">Belongs to the NADH dehydrogenase family.</text>
</comment>
<keyword evidence="4" id="KW-0274">FAD</keyword>
<evidence type="ECO:0000256" key="5">
    <source>
        <dbReference type="ARBA" id="ARBA00023002"/>
    </source>
</evidence>
<evidence type="ECO:0000256" key="1">
    <source>
        <dbReference type="ARBA" id="ARBA00001974"/>
    </source>
</evidence>
<sequence length="339" mass="37421">MVRTIILGAGFAGISAKLAYPEAILIDEKDYITITPRLIEVIERDLPVSYALMQRKVDLKAKIIGVDFKDKIVKTTEGNIKFDKLIVALGYEQDISKIKGAEKYALKFFSLKDIEYIKNLKESSTVTILGGGALGVELAGALVKRGFKVNVVEAENRLVPYLSSQFSVEVEKILREQGVQIILKAKVEEVKEGEIVTTQGIIKTDYTIFSAGFSGPKIISYIGLTNKNNRMLVDRSLRSIDYDFVYGAGDCANFKEGFIPQSAQIALQAGEIAAKNAKGREIEFKPNQKAIVLKIGDNYVGEIKGMTIKGPIPALMKSFALSMLENKVKKVNEIPYLIL</sequence>
<gene>
    <name evidence="7" type="ORF">SACC_21240</name>
</gene>
<keyword evidence="8" id="KW-1185">Reference proteome</keyword>
<keyword evidence="3" id="KW-0285">Flavoprotein</keyword>
<evidence type="ECO:0000313" key="7">
    <source>
        <dbReference type="EMBL" id="BDB99107.1"/>
    </source>
</evidence>
<dbReference type="Proteomes" id="UP001319921">
    <property type="component" value="Chromosome"/>
</dbReference>
<dbReference type="SUPFAM" id="SSF51905">
    <property type="entry name" value="FAD/NAD(P)-binding domain"/>
    <property type="match status" value="1"/>
</dbReference>
<dbReference type="Gene3D" id="3.50.50.100">
    <property type="match status" value="1"/>
</dbReference>
<keyword evidence="5" id="KW-0560">Oxidoreductase</keyword>
<dbReference type="EMBL" id="AP025226">
    <property type="protein sequence ID" value="BDB99107.1"/>
    <property type="molecule type" value="Genomic_DNA"/>
</dbReference>
<organism evidence="7 8">
    <name type="scientific">Saccharolobus caldissimus</name>
    <dbReference type="NCBI Taxonomy" id="1702097"/>
    <lineage>
        <taxon>Archaea</taxon>
        <taxon>Thermoproteota</taxon>
        <taxon>Thermoprotei</taxon>
        <taxon>Sulfolobales</taxon>
        <taxon>Sulfolobaceae</taxon>
        <taxon>Saccharolobus</taxon>
    </lineage>
</organism>
<dbReference type="AlphaFoldDB" id="A0AAQ4CTH6"/>
<evidence type="ECO:0000256" key="3">
    <source>
        <dbReference type="ARBA" id="ARBA00022630"/>
    </source>
</evidence>